<proteinExistence type="inferred from homology"/>
<evidence type="ECO:0000313" key="6">
    <source>
        <dbReference type="EMBL" id="CAF4570223.1"/>
    </source>
</evidence>
<dbReference type="InterPro" id="IPR011989">
    <property type="entry name" value="ARM-like"/>
</dbReference>
<dbReference type="InterPro" id="IPR016024">
    <property type="entry name" value="ARM-type_fold"/>
</dbReference>
<dbReference type="InterPro" id="IPR013598">
    <property type="entry name" value="Exportin-1/Importin-b-like"/>
</dbReference>
<evidence type="ECO:0000259" key="5">
    <source>
        <dbReference type="Pfam" id="PF08389"/>
    </source>
</evidence>
<name>A0A8S2YKY0_9BILA</name>
<dbReference type="PANTHER" id="PTHR12363:SF33">
    <property type="entry name" value="IMPORTIN-13"/>
    <property type="match status" value="1"/>
</dbReference>
<accession>A0A8S2YKY0</accession>
<evidence type="ECO:0000256" key="4">
    <source>
        <dbReference type="ARBA" id="ARBA00023242"/>
    </source>
</evidence>
<feature type="domain" description="Exportin-1/Importin-beta-like" evidence="5">
    <location>
        <begin position="77"/>
        <end position="142"/>
    </location>
</feature>
<dbReference type="GO" id="GO:0006606">
    <property type="term" value="P:protein import into nucleus"/>
    <property type="evidence" value="ECO:0007669"/>
    <property type="project" value="TreeGrafter"/>
</dbReference>
<feature type="non-terminal residue" evidence="6">
    <location>
        <position position="143"/>
    </location>
</feature>
<comment type="similarity">
    <text evidence="2">Belongs to the importin beta family.</text>
</comment>
<organism evidence="6 7">
    <name type="scientific">Didymodactylos carnosus</name>
    <dbReference type="NCBI Taxonomy" id="1234261"/>
    <lineage>
        <taxon>Eukaryota</taxon>
        <taxon>Metazoa</taxon>
        <taxon>Spiralia</taxon>
        <taxon>Gnathifera</taxon>
        <taxon>Rotifera</taxon>
        <taxon>Eurotatoria</taxon>
        <taxon>Bdelloidea</taxon>
        <taxon>Philodinida</taxon>
        <taxon>Philodinidae</taxon>
        <taxon>Didymodactylos</taxon>
    </lineage>
</organism>
<protein>
    <recommendedName>
        <fullName evidence="5">Exportin-1/Importin-beta-like domain-containing protein</fullName>
    </recommendedName>
</protein>
<evidence type="ECO:0000256" key="2">
    <source>
        <dbReference type="ARBA" id="ARBA00007991"/>
    </source>
</evidence>
<evidence type="ECO:0000256" key="1">
    <source>
        <dbReference type="ARBA" id="ARBA00004123"/>
    </source>
</evidence>
<comment type="subcellular location">
    <subcellularLocation>
        <location evidence="1">Nucleus</location>
    </subcellularLocation>
</comment>
<dbReference type="AlphaFoldDB" id="A0A8S2YKY0"/>
<sequence length="143" mass="16649">QQLNSFLERLQYSSLAWDFSWKLLQTTKTQSIQFFGAVALCNKISRHLTELNDNQIQLVFEQLIQKIITYVSINYKQISVKLIVALGHLILNMMPNKWPNMIANIINIFTQSSNEFLNKHPEKTIIIILDILTILPEEVSKFN</sequence>
<dbReference type="Proteomes" id="UP000681722">
    <property type="component" value="Unassembled WGS sequence"/>
</dbReference>
<dbReference type="InterPro" id="IPR051345">
    <property type="entry name" value="Importin_beta-like_NTR"/>
</dbReference>
<dbReference type="SUPFAM" id="SSF48371">
    <property type="entry name" value="ARM repeat"/>
    <property type="match status" value="1"/>
</dbReference>
<evidence type="ECO:0000256" key="3">
    <source>
        <dbReference type="ARBA" id="ARBA00022448"/>
    </source>
</evidence>
<dbReference type="GO" id="GO:0005634">
    <property type="term" value="C:nucleus"/>
    <property type="evidence" value="ECO:0007669"/>
    <property type="project" value="UniProtKB-SubCell"/>
</dbReference>
<dbReference type="Pfam" id="PF08389">
    <property type="entry name" value="Xpo1"/>
    <property type="match status" value="1"/>
</dbReference>
<dbReference type="EMBL" id="CAJOBC010120082">
    <property type="protein sequence ID" value="CAF4570223.1"/>
    <property type="molecule type" value="Genomic_DNA"/>
</dbReference>
<gene>
    <name evidence="6" type="ORF">SRO942_LOCUS47737</name>
</gene>
<keyword evidence="4" id="KW-0539">Nucleus</keyword>
<dbReference type="Gene3D" id="1.25.10.10">
    <property type="entry name" value="Leucine-rich Repeat Variant"/>
    <property type="match status" value="1"/>
</dbReference>
<dbReference type="GO" id="GO:0005737">
    <property type="term" value="C:cytoplasm"/>
    <property type="evidence" value="ECO:0007669"/>
    <property type="project" value="TreeGrafter"/>
</dbReference>
<dbReference type="OrthoDB" id="2016913at2759"/>
<comment type="caution">
    <text evidence="6">The sequence shown here is derived from an EMBL/GenBank/DDBJ whole genome shotgun (WGS) entry which is preliminary data.</text>
</comment>
<keyword evidence="3" id="KW-0813">Transport</keyword>
<evidence type="ECO:0000313" key="7">
    <source>
        <dbReference type="Proteomes" id="UP000681722"/>
    </source>
</evidence>
<dbReference type="PANTHER" id="PTHR12363">
    <property type="entry name" value="TRANSPORTIN 3 AND IMPORTIN 13"/>
    <property type="match status" value="1"/>
</dbReference>
<reference evidence="6" key="1">
    <citation type="submission" date="2021-02" db="EMBL/GenBank/DDBJ databases">
        <authorList>
            <person name="Nowell W R."/>
        </authorList>
    </citation>
    <scope>NUCLEOTIDE SEQUENCE</scope>
</reference>